<dbReference type="OrthoDB" id="1060343at2"/>
<accession>H1HMC6</accession>
<dbReference type="Pfam" id="PF14054">
    <property type="entry name" value="DUF4249"/>
    <property type="match status" value="1"/>
</dbReference>
<gene>
    <name evidence="1" type="ORF">HMPREF9944_01380</name>
</gene>
<protein>
    <recommendedName>
        <fullName evidence="3">DUF4249 domain-containing protein</fullName>
    </recommendedName>
</protein>
<keyword evidence="2" id="KW-1185">Reference proteome</keyword>
<organism evidence="1 2">
    <name type="scientific">Segatella maculosa OT 289</name>
    <dbReference type="NCBI Taxonomy" id="999422"/>
    <lineage>
        <taxon>Bacteria</taxon>
        <taxon>Pseudomonadati</taxon>
        <taxon>Bacteroidota</taxon>
        <taxon>Bacteroidia</taxon>
        <taxon>Bacteroidales</taxon>
        <taxon>Prevotellaceae</taxon>
        <taxon>Segatella</taxon>
    </lineage>
</organism>
<dbReference type="InterPro" id="IPR025345">
    <property type="entry name" value="DUF4249"/>
</dbReference>
<reference evidence="1 2" key="1">
    <citation type="submission" date="2011-12" db="EMBL/GenBank/DDBJ databases">
        <title>The Genome Sequence of Prevotella maculosa OT 289.</title>
        <authorList>
            <consortium name="The Broad Institute Genome Sequencing Platform"/>
            <person name="Earl A."/>
            <person name="Ward D."/>
            <person name="Feldgarden M."/>
            <person name="Gevers D."/>
            <person name="Izard J."/>
            <person name="Blanton J.M."/>
            <person name="Mathney J."/>
            <person name="Tanner A.C."/>
            <person name="Dewhirst F.E."/>
            <person name="Young S.K."/>
            <person name="Zeng Q."/>
            <person name="Gargeya S."/>
            <person name="Fitzgerald M."/>
            <person name="Haas B."/>
            <person name="Abouelleil A."/>
            <person name="Alvarado L."/>
            <person name="Arachchi H.M."/>
            <person name="Berlin A."/>
            <person name="Chapman S.B."/>
            <person name="Gearin G."/>
            <person name="Goldberg J."/>
            <person name="Griggs A."/>
            <person name="Gujja S."/>
            <person name="Hansen M."/>
            <person name="Heiman D."/>
            <person name="Howarth C."/>
            <person name="Larimer J."/>
            <person name="Lui A."/>
            <person name="MacDonald P.J.P."/>
            <person name="McCowen C."/>
            <person name="Montmayeur A."/>
            <person name="Murphy C."/>
            <person name="Neiman D."/>
            <person name="Pearson M."/>
            <person name="Priest M."/>
            <person name="Roberts A."/>
            <person name="Saif S."/>
            <person name="Shea T."/>
            <person name="Sisk P."/>
            <person name="Stolte C."/>
            <person name="Sykes S."/>
            <person name="Wortman J."/>
            <person name="Nusbaum C."/>
            <person name="Birren B."/>
        </authorList>
    </citation>
    <scope>NUCLEOTIDE SEQUENCE [LARGE SCALE GENOMIC DNA]</scope>
    <source>
        <strain evidence="1 2">OT 289</strain>
    </source>
</reference>
<proteinExistence type="predicted"/>
<evidence type="ECO:0008006" key="3">
    <source>
        <dbReference type="Google" id="ProtNLM"/>
    </source>
</evidence>
<name>H1HMC6_9BACT</name>
<dbReference type="AlphaFoldDB" id="H1HMC6"/>
<evidence type="ECO:0000313" key="2">
    <source>
        <dbReference type="Proteomes" id="UP000003167"/>
    </source>
</evidence>
<evidence type="ECO:0000313" key="1">
    <source>
        <dbReference type="EMBL" id="EHO70761.1"/>
    </source>
</evidence>
<dbReference type="STRING" id="999422.HMPREF9944_01380"/>
<dbReference type="PROSITE" id="PS51257">
    <property type="entry name" value="PROKAR_LIPOPROTEIN"/>
    <property type="match status" value="1"/>
</dbReference>
<dbReference type="Proteomes" id="UP000003167">
    <property type="component" value="Unassembled WGS sequence"/>
</dbReference>
<dbReference type="PATRIC" id="fig|999422.3.peg.1431"/>
<dbReference type="HOGENOM" id="CLU_051132_0_0_10"/>
<sequence>MKKILLFLSCALLLGCKDNFDITKLNGTDKLVVYCFPSPGDTTDIDVGRSQPVNGKGDAVMIADASVTYQVNGVALTIRNLGDGHYQAIGQQREGDRITLSVKANGLPGTMAETTIPAHLAIEKFEVDTVNMYNRDYEAFRESERFAVTFTDDAASEDFYAVKLVQKVGHHFRNLRINTHDEPAINGMSDIDYDFGFDDSSYQNVVFFTDKSINGRRYTLHLGMPYRRFSPPHRIELYRISPEYYRFIKSINDVSNNDMGKIGLAPITPTYSNVRGGLGVLGGCSSGLGPWLVGEED</sequence>
<dbReference type="EMBL" id="AGEK01000025">
    <property type="protein sequence ID" value="EHO70761.1"/>
    <property type="molecule type" value="Genomic_DNA"/>
</dbReference>
<comment type="caution">
    <text evidence="1">The sequence shown here is derived from an EMBL/GenBank/DDBJ whole genome shotgun (WGS) entry which is preliminary data.</text>
</comment>
<dbReference type="RefSeq" id="WP_008565338.1">
    <property type="nucleotide sequence ID" value="NZ_JH594503.1"/>
</dbReference>